<sequence>LNVVVRAVLPCRINDMQVRETSYWSGAEVQTQREALSESVDETIQYLHYTQLPYYCSY</sequence>
<protein>
    <submittedName>
        <fullName evidence="1">Unc-13 homolog D</fullName>
    </submittedName>
</protein>
<organism evidence="1">
    <name type="scientific">Nothobranchius rachovii</name>
    <name type="common">bluefin notho</name>
    <dbReference type="NCBI Taxonomy" id="451742"/>
    <lineage>
        <taxon>Eukaryota</taxon>
        <taxon>Metazoa</taxon>
        <taxon>Chordata</taxon>
        <taxon>Craniata</taxon>
        <taxon>Vertebrata</taxon>
        <taxon>Euteleostomi</taxon>
        <taxon>Actinopterygii</taxon>
        <taxon>Neopterygii</taxon>
        <taxon>Teleostei</taxon>
        <taxon>Neoteleostei</taxon>
        <taxon>Acanthomorphata</taxon>
        <taxon>Ovalentaria</taxon>
        <taxon>Atherinomorphae</taxon>
        <taxon>Cyprinodontiformes</taxon>
        <taxon>Nothobranchiidae</taxon>
        <taxon>Nothobranchius</taxon>
    </lineage>
</organism>
<dbReference type="EMBL" id="HAEI01013721">
    <property type="protein sequence ID" value="SBS16190.1"/>
    <property type="molecule type" value="Transcribed_RNA"/>
</dbReference>
<name>A0A1A8SF50_9TELE</name>
<evidence type="ECO:0000313" key="1">
    <source>
        <dbReference type="EMBL" id="SBS16190.1"/>
    </source>
</evidence>
<gene>
    <name evidence="1" type="primary">UNC13D</name>
</gene>
<proteinExistence type="predicted"/>
<accession>A0A1A8SF50</accession>
<feature type="non-terminal residue" evidence="1">
    <location>
        <position position="58"/>
    </location>
</feature>
<dbReference type="AlphaFoldDB" id="A0A1A8SF50"/>
<reference evidence="1" key="1">
    <citation type="submission" date="2016-05" db="EMBL/GenBank/DDBJ databases">
        <authorList>
            <person name="Lavstsen T."/>
            <person name="Jespersen J.S."/>
        </authorList>
    </citation>
    <scope>NUCLEOTIDE SEQUENCE</scope>
    <source>
        <tissue evidence="1">Brain</tissue>
    </source>
</reference>
<reference evidence="1" key="2">
    <citation type="submission" date="2016-06" db="EMBL/GenBank/DDBJ databases">
        <title>The genome of a short-lived fish provides insights into sex chromosome evolution and the genetic control of aging.</title>
        <authorList>
            <person name="Reichwald K."/>
            <person name="Felder M."/>
            <person name="Petzold A."/>
            <person name="Koch P."/>
            <person name="Groth M."/>
            <person name="Platzer M."/>
        </authorList>
    </citation>
    <scope>NUCLEOTIDE SEQUENCE</scope>
    <source>
        <tissue evidence="1">Brain</tissue>
    </source>
</reference>
<feature type="non-terminal residue" evidence="1">
    <location>
        <position position="1"/>
    </location>
</feature>